<feature type="domain" description="Reverse transcriptase" evidence="1">
    <location>
        <begin position="332"/>
        <end position="570"/>
    </location>
</feature>
<dbReference type="InterPro" id="IPR043502">
    <property type="entry name" value="DNA/RNA_pol_sf"/>
</dbReference>
<dbReference type="CDD" id="cd01650">
    <property type="entry name" value="RT_nLTR_like"/>
    <property type="match status" value="1"/>
</dbReference>
<proteinExistence type="predicted"/>
<accession>A0AAF0XLH4</accession>
<name>A0AAF0XLH4_DAUCS</name>
<dbReference type="KEGG" id="dcr:108194640"/>
<organism evidence="2 3">
    <name type="scientific">Daucus carota subsp. sativus</name>
    <name type="common">Carrot</name>
    <dbReference type="NCBI Taxonomy" id="79200"/>
    <lineage>
        <taxon>Eukaryota</taxon>
        <taxon>Viridiplantae</taxon>
        <taxon>Streptophyta</taxon>
        <taxon>Embryophyta</taxon>
        <taxon>Tracheophyta</taxon>
        <taxon>Spermatophyta</taxon>
        <taxon>Magnoliopsida</taxon>
        <taxon>eudicotyledons</taxon>
        <taxon>Gunneridae</taxon>
        <taxon>Pentapetalae</taxon>
        <taxon>asterids</taxon>
        <taxon>campanulids</taxon>
        <taxon>Apiales</taxon>
        <taxon>Apiaceae</taxon>
        <taxon>Apioideae</taxon>
        <taxon>Scandiceae</taxon>
        <taxon>Daucinae</taxon>
        <taxon>Daucus</taxon>
        <taxon>Daucus sect. Daucus</taxon>
    </lineage>
</organism>
<dbReference type="InterPro" id="IPR000477">
    <property type="entry name" value="RT_dom"/>
</dbReference>
<dbReference type="Proteomes" id="UP000077755">
    <property type="component" value="Chromosome 7"/>
</dbReference>
<reference evidence="2" key="2">
    <citation type="submission" date="2022-03" db="EMBL/GenBank/DDBJ databases">
        <title>Draft title - Genomic analysis of global carrot germplasm unveils the trajectory of domestication and the origin of high carotenoid orange carrot.</title>
        <authorList>
            <person name="Iorizzo M."/>
            <person name="Ellison S."/>
            <person name="Senalik D."/>
            <person name="Macko-Podgorni A."/>
            <person name="Grzebelus D."/>
            <person name="Bostan H."/>
            <person name="Rolling W."/>
            <person name="Curaba J."/>
            <person name="Simon P."/>
        </authorList>
    </citation>
    <scope>NUCLEOTIDE SEQUENCE</scope>
    <source>
        <tissue evidence="2">Leaf</tissue>
    </source>
</reference>
<dbReference type="SUPFAM" id="SSF56672">
    <property type="entry name" value="DNA/RNA polymerases"/>
    <property type="match status" value="1"/>
</dbReference>
<dbReference type="EMBL" id="CP093349">
    <property type="protein sequence ID" value="WOH08626.1"/>
    <property type="molecule type" value="Genomic_DNA"/>
</dbReference>
<dbReference type="PROSITE" id="PS50878">
    <property type="entry name" value="RT_POL"/>
    <property type="match status" value="1"/>
</dbReference>
<evidence type="ECO:0000259" key="1">
    <source>
        <dbReference type="PROSITE" id="PS50878"/>
    </source>
</evidence>
<dbReference type="Pfam" id="PF00078">
    <property type="entry name" value="RVT_1"/>
    <property type="match status" value="1"/>
</dbReference>
<dbReference type="PANTHER" id="PTHR31635:SF196">
    <property type="entry name" value="REVERSE TRANSCRIPTASE DOMAIN-CONTAINING PROTEIN-RELATED"/>
    <property type="match status" value="1"/>
</dbReference>
<evidence type="ECO:0000313" key="3">
    <source>
        <dbReference type="Proteomes" id="UP000077755"/>
    </source>
</evidence>
<protein>
    <recommendedName>
        <fullName evidence="1">Reverse transcriptase domain-containing protein</fullName>
    </recommendedName>
</protein>
<keyword evidence="3" id="KW-1185">Reference proteome</keyword>
<evidence type="ECO:0000313" key="2">
    <source>
        <dbReference type="EMBL" id="WOH08626.1"/>
    </source>
</evidence>
<gene>
    <name evidence="2" type="ORF">DCAR_0728070</name>
</gene>
<sequence>METRLSKQKASCLAQRLRFDNYWVVDRVGTGGGLMLLWGENLKIEVLSWSVGHITGRVSGDGFTPWFITGFYRNLDQSKRVHSWELLRKIRDMCLGPWGNRRSVAAMDRFKDVLDDCNLKDFGNFDKEMTWVGKFSNGVVMERLDSEVKSNKRKKNNRFHYEDAWGEDGDCSKVISNFWENVGSSNSPKELKQKLVGCGAKLKWWNENKRKELRRNIDVSKKKISDLSLANTPSLWREIKEEEKRLNLLLEKEEVYWRQRSRALWLKCGDKNTRFFHHKASSRKKKNEIKGLKDQDGCWQVEKSRVSNIIFSWFYQTHLDVVKDDVIRICLHILNNNGPVDYFNDTLVALIPKIEKPERVENFRPISLCNVIYKIVSKCIANRLKKSLDEVISENQSAFVGGRIIHDNVIIGFEGLHCTKKDRFHNGSKVALKLDMAKAYDRVEWRFIEAVMIKLGYNKNWVTKVMRCVTSVVYSFLVNGEITGKVIPQRGLRQGDPLSPYLFLFCAEAFFALIQKSETLGKLSGLTFGRNKIKVSHLFFADDSLIFFEATEVECRNFIEMLEIYSKASG</sequence>
<dbReference type="AlphaFoldDB" id="A0AAF0XLH4"/>
<dbReference type="PANTHER" id="PTHR31635">
    <property type="entry name" value="REVERSE TRANSCRIPTASE DOMAIN-CONTAINING PROTEIN-RELATED"/>
    <property type="match status" value="1"/>
</dbReference>
<reference evidence="2" key="1">
    <citation type="journal article" date="2016" name="Nat. Genet.">
        <title>A high-quality carrot genome assembly provides new insights into carotenoid accumulation and asterid genome evolution.</title>
        <authorList>
            <person name="Iorizzo M."/>
            <person name="Ellison S."/>
            <person name="Senalik D."/>
            <person name="Zeng P."/>
            <person name="Satapoomin P."/>
            <person name="Huang J."/>
            <person name="Bowman M."/>
            <person name="Iovene M."/>
            <person name="Sanseverino W."/>
            <person name="Cavagnaro P."/>
            <person name="Yildiz M."/>
            <person name="Macko-Podgorni A."/>
            <person name="Moranska E."/>
            <person name="Grzebelus E."/>
            <person name="Grzebelus D."/>
            <person name="Ashrafi H."/>
            <person name="Zheng Z."/>
            <person name="Cheng S."/>
            <person name="Spooner D."/>
            <person name="Van Deynze A."/>
            <person name="Simon P."/>
        </authorList>
    </citation>
    <scope>NUCLEOTIDE SEQUENCE</scope>
    <source>
        <tissue evidence="2">Leaf</tissue>
    </source>
</reference>